<dbReference type="Pfam" id="PF11138">
    <property type="entry name" value="DUF2911"/>
    <property type="match status" value="1"/>
</dbReference>
<dbReference type="Gene3D" id="1.25.40.10">
    <property type="entry name" value="Tetratricopeptide repeat domain"/>
    <property type="match status" value="1"/>
</dbReference>
<dbReference type="EMBL" id="JAABOQ010000005">
    <property type="protein sequence ID" value="NER18369.1"/>
    <property type="molecule type" value="Genomic_DNA"/>
</dbReference>
<gene>
    <name evidence="2" type="ORF">GWK10_14195</name>
</gene>
<feature type="chain" id="PRO_5026904112" evidence="1">
    <location>
        <begin position="22"/>
        <end position="279"/>
    </location>
</feature>
<dbReference type="InterPro" id="IPR021314">
    <property type="entry name" value="DUF2911"/>
</dbReference>
<protein>
    <submittedName>
        <fullName evidence="2">DUF2911 domain-containing protein</fullName>
    </submittedName>
</protein>
<comment type="caution">
    <text evidence="2">The sequence shown here is derived from an EMBL/GenBank/DDBJ whole genome shotgun (WGS) entry which is preliminary data.</text>
</comment>
<dbReference type="RefSeq" id="WP_164033038.1">
    <property type="nucleotide sequence ID" value="NZ_JAABOQ010000005.1"/>
</dbReference>
<dbReference type="InterPro" id="IPR011990">
    <property type="entry name" value="TPR-like_helical_dom_sf"/>
</dbReference>
<evidence type="ECO:0000313" key="2">
    <source>
        <dbReference type="EMBL" id="NER18369.1"/>
    </source>
</evidence>
<evidence type="ECO:0000256" key="1">
    <source>
        <dbReference type="SAM" id="SignalP"/>
    </source>
</evidence>
<keyword evidence="1" id="KW-0732">Signal</keyword>
<dbReference type="Proteomes" id="UP000474296">
    <property type="component" value="Unassembled WGS sequence"/>
</dbReference>
<feature type="signal peptide" evidence="1">
    <location>
        <begin position="1"/>
        <end position="21"/>
    </location>
</feature>
<reference evidence="2 3" key="1">
    <citation type="submission" date="2020-01" db="EMBL/GenBank/DDBJ databases">
        <title>Spongiivirga citrea KCTC 32990T.</title>
        <authorList>
            <person name="Wang G."/>
        </authorList>
    </citation>
    <scope>NUCLEOTIDE SEQUENCE [LARGE SCALE GENOMIC DNA]</scope>
    <source>
        <strain evidence="2 3">KCTC 32990</strain>
    </source>
</reference>
<accession>A0A6M0CR76</accession>
<evidence type="ECO:0000313" key="3">
    <source>
        <dbReference type="Proteomes" id="UP000474296"/>
    </source>
</evidence>
<proteinExistence type="predicted"/>
<organism evidence="2 3">
    <name type="scientific">Spongiivirga citrea</name>
    <dbReference type="NCBI Taxonomy" id="1481457"/>
    <lineage>
        <taxon>Bacteria</taxon>
        <taxon>Pseudomonadati</taxon>
        <taxon>Bacteroidota</taxon>
        <taxon>Flavobacteriia</taxon>
        <taxon>Flavobacteriales</taxon>
        <taxon>Flavobacteriaceae</taxon>
        <taxon>Spongiivirga</taxon>
    </lineage>
</organism>
<dbReference type="AlphaFoldDB" id="A0A6M0CR76"/>
<name>A0A6M0CR76_9FLAO</name>
<sequence length="279" mass="31127">MKLKLYALVLALFIGSLSVQAQLRTPALSPGSTVKQTVGLTDIEITYSRPAVKGRTIFGKDGIVPYGKFWRTGANAATKISFTSDLSFGEANLPKGDYTILTKPSSTSWEVFIYKYDSTNWSSYVEKDPIAILDISIQQLNAPIESLEYAIQNVTMDGADLEISWNRTSIQIPIQIDTKAQVLKNIDHAMAGPSIFENFNAALYLHENKIELPKALTYIQNATKSKNAQFFMVYREALILKDLGRKNEALTAAKRSLELSEKAKNDDFIRFSKKLIAEL</sequence>
<keyword evidence="3" id="KW-1185">Reference proteome</keyword>